<proteinExistence type="predicted"/>
<evidence type="ECO:0000256" key="2">
    <source>
        <dbReference type="SAM" id="Phobius"/>
    </source>
</evidence>
<reference evidence="4" key="1">
    <citation type="submission" date="2015-11" db="EMBL/GenBank/DDBJ databases">
        <title>Genomic diversity of Staphylococcus saprophyticus strains from urinary tract infections, animal surfaces, and fermented foods.</title>
        <authorList>
            <person name="Wolfe B.E."/>
        </authorList>
    </citation>
    <scope>NUCLEOTIDE SEQUENCE [LARGE SCALE GENOMIC DNA]</scope>
    <source>
        <strain evidence="4">738_7</strain>
    </source>
</reference>
<evidence type="ECO:0000313" key="3">
    <source>
        <dbReference type="EMBL" id="OEK58862.1"/>
    </source>
</evidence>
<dbReference type="Proteomes" id="UP000095464">
    <property type="component" value="Unassembled WGS sequence"/>
</dbReference>
<evidence type="ECO:0000313" key="4">
    <source>
        <dbReference type="Proteomes" id="UP000095464"/>
    </source>
</evidence>
<dbReference type="EMBL" id="LNPX01000004">
    <property type="protein sequence ID" value="OEK58862.1"/>
    <property type="molecule type" value="Genomic_DNA"/>
</dbReference>
<keyword evidence="2" id="KW-0472">Membrane</keyword>
<keyword evidence="2" id="KW-1133">Transmembrane helix</keyword>
<dbReference type="AlphaFoldDB" id="A0AAP7LUW8"/>
<accession>A0AAP7LUW8</accession>
<dbReference type="RefSeq" id="WP_069854262.1">
    <property type="nucleotide sequence ID" value="NZ_LNPX01000004.1"/>
</dbReference>
<protein>
    <submittedName>
        <fullName evidence="3">Uncharacterized protein</fullName>
    </submittedName>
</protein>
<sequence length="270" mass="32493">MKVLRQIIYYMIYPIELFLRFWFPYAFRDDPYNPEPQNKAERKKRRQAKKEERKNNISPMNQRRNNLEERKQVKSEEQKDTDILEKVQNLKKSNQPKPKKLGLEMVDLSKGLDKPSALEMMQSSESRVTFYWHDDTSHQVAVKFDKGGIKDEYKTRSNKERRQLEPLIQPYQKENVDRTHVIPIGYHGSEKDKRLLIGYDSHINQVKLKKFEDYASKVNKQKTILWFVDIQRQDNGSVKWHATVWDEQGNVITEKTFHDKRKFKWSGKRF</sequence>
<comment type="caution">
    <text evidence="3">The sequence shown here is derived from an EMBL/GenBank/DDBJ whole genome shotgun (WGS) entry which is preliminary data.</text>
</comment>
<evidence type="ECO:0000256" key="1">
    <source>
        <dbReference type="SAM" id="MobiDB-lite"/>
    </source>
</evidence>
<feature type="transmembrane region" description="Helical" evidence="2">
    <location>
        <begin position="7"/>
        <end position="27"/>
    </location>
</feature>
<keyword evidence="2" id="KW-0812">Transmembrane</keyword>
<feature type="region of interest" description="Disordered" evidence="1">
    <location>
        <begin position="32"/>
        <end position="102"/>
    </location>
</feature>
<organism evidence="3 4">
    <name type="scientific">Staphylococcus equorum</name>
    <dbReference type="NCBI Taxonomy" id="246432"/>
    <lineage>
        <taxon>Bacteria</taxon>
        <taxon>Bacillati</taxon>
        <taxon>Bacillota</taxon>
        <taxon>Bacilli</taxon>
        <taxon>Bacillales</taxon>
        <taxon>Staphylococcaceae</taxon>
        <taxon>Staphylococcus</taxon>
    </lineage>
</organism>
<name>A0AAP7LUW8_9STAP</name>
<gene>
    <name evidence="3" type="ORF">ASS94_00645</name>
</gene>
<feature type="compositionally biased region" description="Basic and acidic residues" evidence="1">
    <location>
        <begin position="65"/>
        <end position="85"/>
    </location>
</feature>